<keyword evidence="3" id="KW-1185">Reference proteome</keyword>
<dbReference type="InterPro" id="IPR012337">
    <property type="entry name" value="RNaseH-like_sf"/>
</dbReference>
<organism evidence="2 3">
    <name type="scientific">Linum tenue</name>
    <dbReference type="NCBI Taxonomy" id="586396"/>
    <lineage>
        <taxon>Eukaryota</taxon>
        <taxon>Viridiplantae</taxon>
        <taxon>Streptophyta</taxon>
        <taxon>Embryophyta</taxon>
        <taxon>Tracheophyta</taxon>
        <taxon>Spermatophyta</taxon>
        <taxon>Magnoliopsida</taxon>
        <taxon>eudicotyledons</taxon>
        <taxon>Gunneridae</taxon>
        <taxon>Pentapetalae</taxon>
        <taxon>rosids</taxon>
        <taxon>fabids</taxon>
        <taxon>Malpighiales</taxon>
        <taxon>Linaceae</taxon>
        <taxon>Linum</taxon>
    </lineage>
</organism>
<dbReference type="InterPro" id="IPR002156">
    <property type="entry name" value="RNaseH_domain"/>
</dbReference>
<feature type="domain" description="RNase H type-1" evidence="1">
    <location>
        <begin position="5"/>
        <end position="70"/>
    </location>
</feature>
<dbReference type="InterPro" id="IPR036397">
    <property type="entry name" value="RNaseH_sf"/>
</dbReference>
<dbReference type="Proteomes" id="UP001154282">
    <property type="component" value="Unassembled WGS sequence"/>
</dbReference>
<dbReference type="GO" id="GO:0003676">
    <property type="term" value="F:nucleic acid binding"/>
    <property type="evidence" value="ECO:0007669"/>
    <property type="project" value="InterPro"/>
</dbReference>
<name>A0AAV0N161_9ROSI</name>
<reference evidence="2" key="1">
    <citation type="submission" date="2022-08" db="EMBL/GenBank/DDBJ databases">
        <authorList>
            <person name="Gutierrez-Valencia J."/>
        </authorList>
    </citation>
    <scope>NUCLEOTIDE SEQUENCE</scope>
</reference>
<dbReference type="AlphaFoldDB" id="A0AAV0N161"/>
<dbReference type="Pfam" id="PF13456">
    <property type="entry name" value="RVT_3"/>
    <property type="match status" value="1"/>
</dbReference>
<evidence type="ECO:0000259" key="1">
    <source>
        <dbReference type="Pfam" id="PF13456"/>
    </source>
</evidence>
<dbReference type="Gene3D" id="3.30.420.10">
    <property type="entry name" value="Ribonuclease H-like superfamily/Ribonuclease H"/>
    <property type="match status" value="1"/>
</dbReference>
<evidence type="ECO:0000313" key="2">
    <source>
        <dbReference type="EMBL" id="CAI0452164.1"/>
    </source>
</evidence>
<dbReference type="EMBL" id="CAMGYJ010000007">
    <property type="protein sequence ID" value="CAI0452164.1"/>
    <property type="molecule type" value="Genomic_DNA"/>
</dbReference>
<sequence>MGYCSELRGVVEGLQLAWNLGYRWIRIELDSRCATQLLEQHNGDTHHHTAIVDRFQELRSRGWEVNISNIIARPTNVQTA</sequence>
<comment type="caution">
    <text evidence="2">The sequence shown here is derived from an EMBL/GenBank/DDBJ whole genome shotgun (WGS) entry which is preliminary data.</text>
</comment>
<protein>
    <recommendedName>
        <fullName evidence="1">RNase H type-1 domain-containing protein</fullName>
    </recommendedName>
</protein>
<evidence type="ECO:0000313" key="3">
    <source>
        <dbReference type="Proteomes" id="UP001154282"/>
    </source>
</evidence>
<dbReference type="GO" id="GO:0004523">
    <property type="term" value="F:RNA-DNA hybrid ribonuclease activity"/>
    <property type="evidence" value="ECO:0007669"/>
    <property type="project" value="InterPro"/>
</dbReference>
<gene>
    <name evidence="2" type="ORF">LITE_LOCUS31121</name>
</gene>
<proteinExistence type="predicted"/>
<accession>A0AAV0N161</accession>
<dbReference type="SUPFAM" id="SSF53098">
    <property type="entry name" value="Ribonuclease H-like"/>
    <property type="match status" value="1"/>
</dbReference>